<dbReference type="EMBL" id="RZHF01000016">
    <property type="protein sequence ID" value="RUR30755.1"/>
    <property type="molecule type" value="Genomic_DNA"/>
</dbReference>
<dbReference type="GO" id="GO:0008168">
    <property type="term" value="F:methyltransferase activity"/>
    <property type="evidence" value="ECO:0007669"/>
    <property type="project" value="UniProtKB-UniRule"/>
</dbReference>
<proteinExistence type="inferred from homology"/>
<name>A0A3S0YVV4_9GAMM</name>
<gene>
    <name evidence="5" type="ORF">ELY38_13185</name>
</gene>
<accession>A0A3S0YVV4</accession>
<sequence length="288" mass="31134">MTTQTPKANPNDSAHRVAIARAVHQLLDEPRVLDDPLSLSLLGSELSKAVSTDPFAYNDSSARSMRAGIVARSLLSENTLNAAVARGVSQVVSLGAGLDTYALRYGASLPQVNLYEVDQPEMLNLKQDRVVQAGLTIPARVQFVAADLTRQNWLEALAGSGFDCTQPVAISWMGVSPYLTPEQVCNVLASVAGLAPGAVIVFDYRVATNLLNPIEQSIVAVSEQIFAAMGEPWLSQFHPETLVEELHGMGFAQIDNNDAADLNQRYFHRRKDGLQIAGSGFNYIVALR</sequence>
<comment type="function">
    <text evidence="4">Exhibits S-adenosyl-L-methionine-dependent methyltransferase activity.</text>
</comment>
<keyword evidence="6" id="KW-1185">Reference proteome</keyword>
<evidence type="ECO:0000256" key="1">
    <source>
        <dbReference type="ARBA" id="ARBA00008138"/>
    </source>
</evidence>
<keyword evidence="2 4" id="KW-0489">Methyltransferase</keyword>
<organism evidence="5 6">
    <name type="scientific">Vreelandella nanhaiensis</name>
    <dbReference type="NCBI Taxonomy" id="1258546"/>
    <lineage>
        <taxon>Bacteria</taxon>
        <taxon>Pseudomonadati</taxon>
        <taxon>Pseudomonadota</taxon>
        <taxon>Gammaproteobacteria</taxon>
        <taxon>Oceanospirillales</taxon>
        <taxon>Halomonadaceae</taxon>
        <taxon>Vreelandella</taxon>
    </lineage>
</organism>
<dbReference type="NCBIfam" id="TIGR00027">
    <property type="entry name" value="mthyl_TIGR00027"/>
    <property type="match status" value="1"/>
</dbReference>
<dbReference type="PANTHER" id="PTHR43619:SF2">
    <property type="entry name" value="S-ADENOSYL-L-METHIONINE-DEPENDENT METHYLTRANSFERASES SUPERFAMILY PROTEIN"/>
    <property type="match status" value="1"/>
</dbReference>
<evidence type="ECO:0000256" key="3">
    <source>
        <dbReference type="ARBA" id="ARBA00022679"/>
    </source>
</evidence>
<dbReference type="InterPro" id="IPR011610">
    <property type="entry name" value="SAM_mthyl_Trfase_ML2640-like"/>
</dbReference>
<evidence type="ECO:0000313" key="6">
    <source>
        <dbReference type="Proteomes" id="UP000287023"/>
    </source>
</evidence>
<reference evidence="5 6" key="1">
    <citation type="submission" date="2018-12" db="EMBL/GenBank/DDBJ databases">
        <title>three novel Halomonas strain isolated from plants.</title>
        <authorList>
            <person name="Sun C."/>
        </authorList>
    </citation>
    <scope>NUCLEOTIDE SEQUENCE [LARGE SCALE GENOMIC DNA]</scope>
    <source>
        <strain evidence="5 6">JCM 18142</strain>
    </source>
</reference>
<dbReference type="OrthoDB" id="9806164at2"/>
<dbReference type="InterPro" id="IPR007213">
    <property type="entry name" value="Ppm1/Ppm2/Tcmp"/>
</dbReference>
<dbReference type="SUPFAM" id="SSF53335">
    <property type="entry name" value="S-adenosyl-L-methionine-dependent methyltransferases"/>
    <property type="match status" value="1"/>
</dbReference>
<protein>
    <recommendedName>
        <fullName evidence="4">S-adenosyl-L-methionine-dependent methyltransferase</fullName>
        <ecNumber evidence="4">2.1.1.-</ecNumber>
    </recommendedName>
</protein>
<dbReference type="EC" id="2.1.1.-" evidence="4"/>
<evidence type="ECO:0000256" key="2">
    <source>
        <dbReference type="ARBA" id="ARBA00022603"/>
    </source>
</evidence>
<comment type="similarity">
    <text evidence="1 4">Belongs to the UPF0677 family.</text>
</comment>
<evidence type="ECO:0000256" key="4">
    <source>
        <dbReference type="RuleBase" id="RU362030"/>
    </source>
</evidence>
<comment type="caution">
    <text evidence="5">The sequence shown here is derived from an EMBL/GenBank/DDBJ whole genome shotgun (WGS) entry which is preliminary data.</text>
</comment>
<dbReference type="PANTHER" id="PTHR43619">
    <property type="entry name" value="S-ADENOSYL-L-METHIONINE-DEPENDENT METHYLTRANSFERASE YKTD-RELATED"/>
    <property type="match status" value="1"/>
</dbReference>
<keyword evidence="3 5" id="KW-0808">Transferase</keyword>
<dbReference type="Proteomes" id="UP000287023">
    <property type="component" value="Unassembled WGS sequence"/>
</dbReference>
<dbReference type="InterPro" id="IPR029063">
    <property type="entry name" value="SAM-dependent_MTases_sf"/>
</dbReference>
<dbReference type="Pfam" id="PF04072">
    <property type="entry name" value="LCM"/>
    <property type="match status" value="1"/>
</dbReference>
<dbReference type="GO" id="GO:0032259">
    <property type="term" value="P:methylation"/>
    <property type="evidence" value="ECO:0007669"/>
    <property type="project" value="UniProtKB-KW"/>
</dbReference>
<dbReference type="AlphaFoldDB" id="A0A3S0YVV4"/>
<dbReference type="Gene3D" id="3.40.50.150">
    <property type="entry name" value="Vaccinia Virus protein VP39"/>
    <property type="match status" value="1"/>
</dbReference>
<evidence type="ECO:0000313" key="5">
    <source>
        <dbReference type="EMBL" id="RUR30755.1"/>
    </source>
</evidence>
<keyword evidence="4" id="KW-0949">S-adenosyl-L-methionine</keyword>